<protein>
    <recommendedName>
        <fullName evidence="5">Transmembrane protein</fullName>
    </recommendedName>
</protein>
<dbReference type="CDD" id="cd12087">
    <property type="entry name" value="TM_EGFR-like"/>
    <property type="match status" value="1"/>
</dbReference>
<feature type="transmembrane region" description="Helical" evidence="2">
    <location>
        <begin position="169"/>
        <end position="194"/>
    </location>
</feature>
<gene>
    <name evidence="3" type="ORF">NLI96_g3785</name>
</gene>
<evidence type="ECO:0000256" key="1">
    <source>
        <dbReference type="SAM" id="MobiDB-lite"/>
    </source>
</evidence>
<evidence type="ECO:0000313" key="3">
    <source>
        <dbReference type="EMBL" id="KAJ3487094.1"/>
    </source>
</evidence>
<evidence type="ECO:0000256" key="2">
    <source>
        <dbReference type="SAM" id="Phobius"/>
    </source>
</evidence>
<sequence>MANVAFVPVDDLDSQIMYAGNWTVTPILGARNGTATFSTSPNSTINFNFKGVQVAVFGTIRPLTDSNAQVAAAFVIDDSSPSFYVYPQVAQDINQVTFFVSPPLSDGIHELEVVVAAASQDNAFYFDYLGVVPETAHESASQDYITSPLSEPTSTVFVTQMTEEHRTPLGPIIGGVLGGMAILLGAIFAFWFVFRRHRRGRAYFYRRVDVSEMLEDGMWYLASSDDFLTTVPELRLTDIPTTVEPFPQSESSGRITTLRTPPIISRPPPASGVGGPT</sequence>
<feature type="region of interest" description="Disordered" evidence="1">
    <location>
        <begin position="242"/>
        <end position="277"/>
    </location>
</feature>
<feature type="compositionally biased region" description="Polar residues" evidence="1">
    <location>
        <begin position="248"/>
        <end position="259"/>
    </location>
</feature>
<keyword evidence="2" id="KW-1133">Transmembrane helix</keyword>
<dbReference type="EMBL" id="JANAWD010000102">
    <property type="protein sequence ID" value="KAJ3487094.1"/>
    <property type="molecule type" value="Genomic_DNA"/>
</dbReference>
<name>A0AAD5V658_9APHY</name>
<organism evidence="3 4">
    <name type="scientific">Meripilus lineatus</name>
    <dbReference type="NCBI Taxonomy" id="2056292"/>
    <lineage>
        <taxon>Eukaryota</taxon>
        <taxon>Fungi</taxon>
        <taxon>Dikarya</taxon>
        <taxon>Basidiomycota</taxon>
        <taxon>Agaricomycotina</taxon>
        <taxon>Agaricomycetes</taxon>
        <taxon>Polyporales</taxon>
        <taxon>Meripilaceae</taxon>
        <taxon>Meripilus</taxon>
    </lineage>
</organism>
<proteinExistence type="predicted"/>
<evidence type="ECO:0008006" key="5">
    <source>
        <dbReference type="Google" id="ProtNLM"/>
    </source>
</evidence>
<dbReference type="AlphaFoldDB" id="A0AAD5V658"/>
<dbReference type="Gene3D" id="2.60.120.260">
    <property type="entry name" value="Galactose-binding domain-like"/>
    <property type="match status" value="1"/>
</dbReference>
<keyword evidence="2" id="KW-0472">Membrane</keyword>
<keyword evidence="4" id="KW-1185">Reference proteome</keyword>
<dbReference type="Proteomes" id="UP001212997">
    <property type="component" value="Unassembled WGS sequence"/>
</dbReference>
<comment type="caution">
    <text evidence="3">The sequence shown here is derived from an EMBL/GenBank/DDBJ whole genome shotgun (WGS) entry which is preliminary data.</text>
</comment>
<accession>A0AAD5V658</accession>
<evidence type="ECO:0000313" key="4">
    <source>
        <dbReference type="Proteomes" id="UP001212997"/>
    </source>
</evidence>
<reference evidence="3" key="1">
    <citation type="submission" date="2022-07" db="EMBL/GenBank/DDBJ databases">
        <title>Genome Sequence of Physisporinus lineatus.</title>
        <authorList>
            <person name="Buettner E."/>
        </authorList>
    </citation>
    <scope>NUCLEOTIDE SEQUENCE</scope>
    <source>
        <strain evidence="3">VT162</strain>
    </source>
</reference>
<keyword evidence="2" id="KW-0812">Transmembrane</keyword>